<evidence type="ECO:0000256" key="1">
    <source>
        <dbReference type="SAM" id="MobiDB-lite"/>
    </source>
</evidence>
<reference evidence="2" key="1">
    <citation type="journal article" date="2020" name="Stud. Mycol.">
        <title>101 Dothideomycetes genomes: a test case for predicting lifestyles and emergence of pathogens.</title>
        <authorList>
            <person name="Haridas S."/>
            <person name="Albert R."/>
            <person name="Binder M."/>
            <person name="Bloem J."/>
            <person name="Labutti K."/>
            <person name="Salamov A."/>
            <person name="Andreopoulos B."/>
            <person name="Baker S."/>
            <person name="Barry K."/>
            <person name="Bills G."/>
            <person name="Bluhm B."/>
            <person name="Cannon C."/>
            <person name="Castanera R."/>
            <person name="Culley D."/>
            <person name="Daum C."/>
            <person name="Ezra D."/>
            <person name="Gonzalez J."/>
            <person name="Henrissat B."/>
            <person name="Kuo A."/>
            <person name="Liang C."/>
            <person name="Lipzen A."/>
            <person name="Lutzoni F."/>
            <person name="Magnuson J."/>
            <person name="Mondo S."/>
            <person name="Nolan M."/>
            <person name="Ohm R."/>
            <person name="Pangilinan J."/>
            <person name="Park H.-J."/>
            <person name="Ramirez L."/>
            <person name="Alfaro M."/>
            <person name="Sun H."/>
            <person name="Tritt A."/>
            <person name="Yoshinaga Y."/>
            <person name="Zwiers L.-H."/>
            <person name="Turgeon B."/>
            <person name="Goodwin S."/>
            <person name="Spatafora J."/>
            <person name="Crous P."/>
            <person name="Grigoriev I."/>
        </authorList>
    </citation>
    <scope>NUCLEOTIDE SEQUENCE</scope>
    <source>
        <strain evidence="2">CBS 115976</strain>
    </source>
</reference>
<dbReference type="EMBL" id="MU004231">
    <property type="protein sequence ID" value="KAF2673607.1"/>
    <property type="molecule type" value="Genomic_DNA"/>
</dbReference>
<organism evidence="2 3">
    <name type="scientific">Microthyrium microscopicum</name>
    <dbReference type="NCBI Taxonomy" id="703497"/>
    <lineage>
        <taxon>Eukaryota</taxon>
        <taxon>Fungi</taxon>
        <taxon>Dikarya</taxon>
        <taxon>Ascomycota</taxon>
        <taxon>Pezizomycotina</taxon>
        <taxon>Dothideomycetes</taxon>
        <taxon>Dothideomycetes incertae sedis</taxon>
        <taxon>Microthyriales</taxon>
        <taxon>Microthyriaceae</taxon>
        <taxon>Microthyrium</taxon>
    </lineage>
</organism>
<feature type="compositionally biased region" description="Basic residues" evidence="1">
    <location>
        <begin position="1"/>
        <end position="15"/>
    </location>
</feature>
<name>A0A6A6UQE3_9PEZI</name>
<feature type="compositionally biased region" description="Polar residues" evidence="1">
    <location>
        <begin position="18"/>
        <end position="31"/>
    </location>
</feature>
<evidence type="ECO:0008006" key="4">
    <source>
        <dbReference type="Google" id="ProtNLM"/>
    </source>
</evidence>
<keyword evidence="3" id="KW-1185">Reference proteome</keyword>
<evidence type="ECO:0000313" key="3">
    <source>
        <dbReference type="Proteomes" id="UP000799302"/>
    </source>
</evidence>
<dbReference type="AlphaFoldDB" id="A0A6A6UQE3"/>
<feature type="compositionally biased region" description="Basic and acidic residues" evidence="1">
    <location>
        <begin position="475"/>
        <end position="485"/>
    </location>
</feature>
<dbReference type="Proteomes" id="UP000799302">
    <property type="component" value="Unassembled WGS sequence"/>
</dbReference>
<sequence>MAKGKGQKNKRKLRITPRPSTTKPNGQATQLSVNQRLEQLRREASQNASSSQIEEVFQAVSTRSVPRNLRELLQIPETGPILPRTRRGGRRIDSRRGIPGPPPPPSWLNTRSWDPLKPTWPESSLLNEPLQQTPKFSKLSSLNLPGRALPKEHTLLDYCFKSIARSWDTIPRFVKDETSITTTQLREALLAYISTFGPRYAFKIEHLRAFFELEDALDLVWLDLTGLISANLTLQNLSNFLSEPDDAIYQIDDSEDPESVEQDYQIEDSDNLSWEEQADREEWYPLQNGLETVAFVHLTHLSLADAGKFASWKDLLNLAPKLFKITHLSLAHWPTPSMTPNSTKQFIETSHGIIPAGGTDNYSVTRGDWAEAANILRRFSEMTRSLEWLDLQGCERWVPALIFREDQDYDEAWNGQDYYIQSGPNWNGGWSRVTYLNLSQDWIPSTLDDVKSITPGAIQDELMVYVKRLKEQRKESETEERKLDDQGNPVEDLTAPHNVDYQFWPLAEHECRKVEEAIRTCRKGMGPWCNVDHGWHGSIYSKRHSEKPDVDLTSNWLT</sequence>
<feature type="region of interest" description="Disordered" evidence="1">
    <location>
        <begin position="1"/>
        <end position="31"/>
    </location>
</feature>
<proteinExistence type="predicted"/>
<dbReference type="OrthoDB" id="193467at2759"/>
<protein>
    <recommendedName>
        <fullName evidence="4">Tafazzin</fullName>
    </recommendedName>
</protein>
<feature type="region of interest" description="Disordered" evidence="1">
    <location>
        <begin position="79"/>
        <end position="113"/>
    </location>
</feature>
<evidence type="ECO:0000313" key="2">
    <source>
        <dbReference type="EMBL" id="KAF2673607.1"/>
    </source>
</evidence>
<gene>
    <name evidence="2" type="ORF">BT63DRAFT_451663</name>
</gene>
<feature type="region of interest" description="Disordered" evidence="1">
    <location>
        <begin position="475"/>
        <end position="494"/>
    </location>
</feature>
<accession>A0A6A6UQE3</accession>